<keyword evidence="2" id="KW-0689">Ribosomal protein</keyword>
<feature type="transmembrane region" description="Helical" evidence="1">
    <location>
        <begin position="193"/>
        <end position="211"/>
    </location>
</feature>
<keyword evidence="2" id="KW-0687">Ribonucleoprotein</keyword>
<sequence>MNYRKIFKYKRKKVTNKHTLELLYYFIFINNLIPKITLYKLNLLNNVLIYFIKNKNFCKKNLFNMTIKNEYFKIKTNLNKFNYALNNAETPIFININKTNVKNNSLLYFFKKFFNFFFSFSTHFFNKNYVFNSNYKLLYTYQINKHIYVNANKHFIYWMNAFLFIYNIFYYNINFLMFSSKIFKKETLSFNWINYNFSIDMWLKTFLFFTLKTNKFDIKTNFFYKNLKQYRIGTLIISDCLYHFKNLHYFNKYKFFLIGLVTTRINPWLVSYPIPIFINSYFSQFFFFRILFISYNYANKTKYNFYKQLWFWYTNMNILR</sequence>
<feature type="transmembrane region" description="Helical" evidence="1">
    <location>
        <begin position="155"/>
        <end position="173"/>
    </location>
</feature>
<dbReference type="EMBL" id="MH888186">
    <property type="protein sequence ID" value="QCU82637.1"/>
    <property type="molecule type" value="Genomic_DNA"/>
</dbReference>
<keyword evidence="2" id="KW-0496">Mitochondrion</keyword>
<reference evidence="2" key="1">
    <citation type="journal article" date="2019" name="Mitochondrial DNA Part B Resour">
        <title>The mitochondrial genome of the ciliate Pseudourostyla cristata (Ciliophora, Urostylida).</title>
        <authorList>
            <person name="Park K.-M."/>
            <person name="Min G.-S."/>
            <person name="Kim S."/>
        </authorList>
    </citation>
    <scope>NUCLEOTIDE SEQUENCE</scope>
</reference>
<keyword evidence="1" id="KW-0812">Transmembrane</keyword>
<feature type="transmembrane region" description="Helical" evidence="1">
    <location>
        <begin position="253"/>
        <end position="270"/>
    </location>
</feature>
<proteinExistence type="predicted"/>
<feature type="transmembrane region" description="Helical" evidence="1">
    <location>
        <begin position="276"/>
        <end position="298"/>
    </location>
</feature>
<evidence type="ECO:0000256" key="1">
    <source>
        <dbReference type="SAM" id="Phobius"/>
    </source>
</evidence>
<accession>A0A4P9JLW3</accession>
<keyword evidence="1" id="KW-0472">Membrane</keyword>
<organism evidence="2">
    <name type="scientific">Pseudourostyla cristata</name>
    <dbReference type="NCBI Taxonomy" id="293816"/>
    <lineage>
        <taxon>Eukaryota</taxon>
        <taxon>Sar</taxon>
        <taxon>Alveolata</taxon>
        <taxon>Ciliophora</taxon>
        <taxon>Intramacronucleata</taxon>
        <taxon>Spirotrichea</taxon>
        <taxon>Stichotrichia</taxon>
        <taxon>Urostylida</taxon>
        <taxon>Pseudourostylidae</taxon>
        <taxon>Pseudourostyla</taxon>
    </lineage>
</organism>
<keyword evidence="1" id="KW-1133">Transmembrane helix</keyword>
<gene>
    <name evidence="2" type="primary">rps2</name>
</gene>
<evidence type="ECO:0000313" key="2">
    <source>
        <dbReference type="EMBL" id="QCU82637.1"/>
    </source>
</evidence>
<protein>
    <submittedName>
        <fullName evidence="2">Ribosomal protein S2</fullName>
    </submittedName>
</protein>
<dbReference type="GO" id="GO:0005840">
    <property type="term" value="C:ribosome"/>
    <property type="evidence" value="ECO:0007669"/>
    <property type="project" value="UniProtKB-KW"/>
</dbReference>
<geneLocation type="mitochondrion" evidence="2"/>
<name>A0A4P9JLW3_9SPIT</name>
<dbReference type="AlphaFoldDB" id="A0A4P9JLW3"/>